<dbReference type="Proteomes" id="UP000253908">
    <property type="component" value="Chromosome"/>
</dbReference>
<sequence>MKWQMPPSTEDYKLVASWKEKGSTYLTVFKEDGTLNINWSYVESLGDENLKSYLLSMREEIESGIYHIELTNIELNNL</sequence>
<proteinExistence type="predicted"/>
<protein>
    <submittedName>
        <fullName evidence="1">Uncharacterized protein</fullName>
    </submittedName>
</protein>
<keyword evidence="2" id="KW-1185">Reference proteome</keyword>
<gene>
    <name evidence="1" type="ORF">CUC15_09705</name>
</gene>
<dbReference type="KEGG" id="ocn:CUC15_09705"/>
<evidence type="ECO:0000313" key="2">
    <source>
        <dbReference type="Proteomes" id="UP000253908"/>
    </source>
</evidence>
<dbReference type="OrthoDB" id="2972853at2"/>
<evidence type="ECO:0000313" key="1">
    <source>
        <dbReference type="EMBL" id="AXI09185.1"/>
    </source>
</evidence>
<dbReference type="RefSeq" id="WP_114916478.1">
    <property type="nucleotide sequence ID" value="NZ_CP024848.1"/>
</dbReference>
<dbReference type="AlphaFoldDB" id="A0A345PGQ5"/>
<accession>A0A345PGQ5</accession>
<dbReference type="EMBL" id="CP024848">
    <property type="protein sequence ID" value="AXI09185.1"/>
    <property type="molecule type" value="Genomic_DNA"/>
</dbReference>
<reference evidence="2" key="1">
    <citation type="submission" date="2017-11" db="EMBL/GenBank/DDBJ databases">
        <authorList>
            <person name="Zhu W."/>
        </authorList>
    </citation>
    <scope>NUCLEOTIDE SEQUENCE [LARGE SCALE GENOMIC DNA]</scope>
    <source>
        <strain evidence="2">160</strain>
    </source>
</reference>
<name>A0A345PGQ5_9BACI</name>
<organism evidence="1 2">
    <name type="scientific">Oceanobacillus zhaokaii</name>
    <dbReference type="NCBI Taxonomy" id="2052660"/>
    <lineage>
        <taxon>Bacteria</taxon>
        <taxon>Bacillati</taxon>
        <taxon>Bacillota</taxon>
        <taxon>Bacilli</taxon>
        <taxon>Bacillales</taxon>
        <taxon>Bacillaceae</taxon>
        <taxon>Oceanobacillus</taxon>
    </lineage>
</organism>